<name>A0A381N900_9ZZZZ</name>
<dbReference type="Pfam" id="PF11239">
    <property type="entry name" value="DUF3040"/>
    <property type="match status" value="1"/>
</dbReference>
<organism evidence="2">
    <name type="scientific">marine metagenome</name>
    <dbReference type="NCBI Taxonomy" id="408172"/>
    <lineage>
        <taxon>unclassified sequences</taxon>
        <taxon>metagenomes</taxon>
        <taxon>ecological metagenomes</taxon>
    </lineage>
</organism>
<dbReference type="EMBL" id="UINC01000204">
    <property type="protein sequence ID" value="SUZ51076.1"/>
    <property type="molecule type" value="Genomic_DNA"/>
</dbReference>
<evidence type="ECO:0000256" key="1">
    <source>
        <dbReference type="SAM" id="Phobius"/>
    </source>
</evidence>
<dbReference type="InterPro" id="IPR021401">
    <property type="entry name" value="DUF3040"/>
</dbReference>
<feature type="transmembrane region" description="Helical" evidence="1">
    <location>
        <begin position="44"/>
        <end position="77"/>
    </location>
</feature>
<gene>
    <name evidence="2" type="ORF">METZ01_LOCUS3930</name>
</gene>
<accession>A0A381N900</accession>
<protein>
    <recommendedName>
        <fullName evidence="3">DUF3040 domain-containing protein</fullName>
    </recommendedName>
</protein>
<keyword evidence="1" id="KW-1133">Transmembrane helix</keyword>
<keyword evidence="1" id="KW-0812">Transmembrane</keyword>
<sequence length="132" mass="14522">VPLSEDEERILSEIEDQLLETDPDLVREVSETTVYTQPLRSMKWAIVLFVAGVTVMVATLSTSFLLAFVGFLVMLGAALTLERNARQVGRVGLRTAVGSGRATGLRDAVGGTRAKVREQMRDRFRRGDQGRA</sequence>
<feature type="non-terminal residue" evidence="2">
    <location>
        <position position="1"/>
    </location>
</feature>
<proteinExistence type="predicted"/>
<reference evidence="2" key="1">
    <citation type="submission" date="2018-05" db="EMBL/GenBank/DDBJ databases">
        <authorList>
            <person name="Lanie J.A."/>
            <person name="Ng W.-L."/>
            <person name="Kazmierczak K.M."/>
            <person name="Andrzejewski T.M."/>
            <person name="Davidsen T.M."/>
            <person name="Wayne K.J."/>
            <person name="Tettelin H."/>
            <person name="Glass J.I."/>
            <person name="Rusch D."/>
            <person name="Podicherti R."/>
            <person name="Tsui H.-C.T."/>
            <person name="Winkler M.E."/>
        </authorList>
    </citation>
    <scope>NUCLEOTIDE SEQUENCE</scope>
</reference>
<keyword evidence="1" id="KW-0472">Membrane</keyword>
<evidence type="ECO:0000313" key="2">
    <source>
        <dbReference type="EMBL" id="SUZ51076.1"/>
    </source>
</evidence>
<dbReference type="AlphaFoldDB" id="A0A381N900"/>
<evidence type="ECO:0008006" key="3">
    <source>
        <dbReference type="Google" id="ProtNLM"/>
    </source>
</evidence>